<evidence type="ECO:0000256" key="4">
    <source>
        <dbReference type="ARBA" id="ARBA00022692"/>
    </source>
</evidence>
<keyword evidence="12" id="KW-1185">Reference proteome</keyword>
<reference evidence="11 12" key="1">
    <citation type="submission" date="2018-06" db="EMBL/GenBank/DDBJ databases">
        <authorList>
            <consortium name="Pathogen Informatics"/>
            <person name="Doyle S."/>
        </authorList>
    </citation>
    <scope>NUCLEOTIDE SEQUENCE [LARGE SCALE GENOMIC DNA]</scope>
    <source>
        <strain evidence="11 12">NCTC10821</strain>
    </source>
</reference>
<dbReference type="InterPro" id="IPR042485">
    <property type="entry name" value="T7SS_EccB_R3"/>
</dbReference>
<dbReference type="Proteomes" id="UP000254978">
    <property type="component" value="Unassembled WGS sequence"/>
</dbReference>
<keyword evidence="9 10" id="KW-0472">Membrane</keyword>
<proteinExistence type="inferred from homology"/>
<accession>A0A378TEM6</accession>
<dbReference type="Gene3D" id="3.30.2390.20">
    <property type="entry name" value="Type VII secretion system EccB, repeat 1 domain"/>
    <property type="match status" value="1"/>
</dbReference>
<dbReference type="InterPro" id="IPR044857">
    <property type="entry name" value="T7SS_EccB_R1"/>
</dbReference>
<dbReference type="AlphaFoldDB" id="A0A378TEM6"/>
<dbReference type="GO" id="GO:0005576">
    <property type="term" value="C:extracellular region"/>
    <property type="evidence" value="ECO:0007669"/>
    <property type="project" value="TreeGrafter"/>
</dbReference>
<keyword evidence="8 10" id="KW-1133">Transmembrane helix</keyword>
<evidence type="ECO:0000256" key="1">
    <source>
        <dbReference type="ARBA" id="ARBA00004162"/>
    </source>
</evidence>
<evidence type="ECO:0000313" key="11">
    <source>
        <dbReference type="EMBL" id="STZ57966.1"/>
    </source>
</evidence>
<protein>
    <submittedName>
        <fullName evidence="11">Type VII secretion protein EccB, Actinobacterial</fullName>
    </submittedName>
</protein>
<evidence type="ECO:0000256" key="8">
    <source>
        <dbReference type="ARBA" id="ARBA00022989"/>
    </source>
</evidence>
<dbReference type="OrthoDB" id="3847604at2"/>
<dbReference type="PANTHER" id="PTHR40765">
    <property type="entry name" value="ESX-2 SECRETION SYSTEM ATPASE ECCB2"/>
    <property type="match status" value="1"/>
</dbReference>
<evidence type="ECO:0000256" key="5">
    <source>
        <dbReference type="ARBA" id="ARBA00022741"/>
    </source>
</evidence>
<gene>
    <name evidence="11" type="primary">eccB1_1</name>
    <name evidence="11" type="ORF">NCTC10821_01471</name>
</gene>
<keyword evidence="7" id="KW-0067">ATP-binding</keyword>
<dbReference type="Pfam" id="PF05108">
    <property type="entry name" value="T7SS_ESX1_EccB"/>
    <property type="match status" value="1"/>
</dbReference>
<dbReference type="NCBIfam" id="TIGR03919">
    <property type="entry name" value="T7SS_EccB"/>
    <property type="match status" value="1"/>
</dbReference>
<evidence type="ECO:0000256" key="3">
    <source>
        <dbReference type="ARBA" id="ARBA00022475"/>
    </source>
</evidence>
<keyword evidence="4 10" id="KW-0812">Transmembrane</keyword>
<dbReference type="GO" id="GO:0005524">
    <property type="term" value="F:ATP binding"/>
    <property type="evidence" value="ECO:0007669"/>
    <property type="project" value="UniProtKB-KW"/>
</dbReference>
<keyword evidence="5" id="KW-0547">Nucleotide-binding</keyword>
<evidence type="ECO:0000256" key="9">
    <source>
        <dbReference type="ARBA" id="ARBA00023136"/>
    </source>
</evidence>
<dbReference type="GO" id="GO:0005886">
    <property type="term" value="C:plasma membrane"/>
    <property type="evidence" value="ECO:0007669"/>
    <property type="project" value="UniProtKB-SubCell"/>
</dbReference>
<dbReference type="PANTHER" id="PTHR40765:SF2">
    <property type="entry name" value="ESX-2 SECRETION SYSTEM ATPASE ECCB2"/>
    <property type="match status" value="1"/>
</dbReference>
<evidence type="ECO:0000256" key="7">
    <source>
        <dbReference type="ARBA" id="ARBA00022840"/>
    </source>
</evidence>
<dbReference type="RefSeq" id="WP_115278000.1">
    <property type="nucleotide sequence ID" value="NZ_AP022600.1"/>
</dbReference>
<comment type="subcellular location">
    <subcellularLocation>
        <location evidence="1">Cell membrane</location>
        <topology evidence="1">Single-pass membrane protein</topology>
    </subcellularLocation>
</comment>
<sequence length="437" mass="44603">MAFSSTRVTLSGQRFLAHRLERALAGADIHTDEYSPRAQSMSLLVGTVAAAAAVGVCAVFTASRPTADLGDARILTVEGSTALYVRVDDVVHPVSNMTSARLIAETDEQPTVISTAALDQVERGAALGIPGAPALLGTPLDTTPGWTVCDHRGTTVIAGPPISGPALQVLAQAPSGQTYLLFDGQRARVDLGDRAVVRALHLDNAAPVPVSAALLDLLPEVPAIATPAIPDLGSDGPSALPGFRVGDVLSVASTAETDFFVVLAAGVQQVGPVAADVLRSSSIRASITAVAPAALAALPVVGVLPVEHFPQQVTPVQSAGVCASWQGGAVALRAGTPSVDGRVPMRLAGADDDGPGLDAVSLPAGRYAYVRTHGGDTTGWLITDLGVRFRVRDADTARVLALPDPVAVPRAVLDALPRGPELSRSAALLAHDTVASP</sequence>
<dbReference type="GO" id="GO:0016787">
    <property type="term" value="F:hydrolase activity"/>
    <property type="evidence" value="ECO:0007669"/>
    <property type="project" value="UniProtKB-KW"/>
</dbReference>
<evidence type="ECO:0000256" key="10">
    <source>
        <dbReference type="SAM" id="Phobius"/>
    </source>
</evidence>
<evidence type="ECO:0000313" key="12">
    <source>
        <dbReference type="Proteomes" id="UP000254978"/>
    </source>
</evidence>
<keyword evidence="3" id="KW-1003">Cell membrane</keyword>
<keyword evidence="6" id="KW-0378">Hydrolase</keyword>
<organism evidence="11 12">
    <name type="scientific">Mycolicibacterium tokaiense</name>
    <dbReference type="NCBI Taxonomy" id="39695"/>
    <lineage>
        <taxon>Bacteria</taxon>
        <taxon>Bacillati</taxon>
        <taxon>Actinomycetota</taxon>
        <taxon>Actinomycetes</taxon>
        <taxon>Mycobacteriales</taxon>
        <taxon>Mycobacteriaceae</taxon>
        <taxon>Mycolicibacterium</taxon>
    </lineage>
</organism>
<name>A0A378TEM6_9MYCO</name>
<evidence type="ECO:0000256" key="2">
    <source>
        <dbReference type="ARBA" id="ARBA00008149"/>
    </source>
</evidence>
<dbReference type="Gene3D" id="2.40.50.910">
    <property type="entry name" value="Type VII secretion system EccB, repeat 3 domain"/>
    <property type="match status" value="1"/>
</dbReference>
<feature type="transmembrane region" description="Helical" evidence="10">
    <location>
        <begin position="43"/>
        <end position="63"/>
    </location>
</feature>
<dbReference type="InterPro" id="IPR007795">
    <property type="entry name" value="T7SS_EccB"/>
</dbReference>
<dbReference type="EMBL" id="UGQT01000001">
    <property type="protein sequence ID" value="STZ57966.1"/>
    <property type="molecule type" value="Genomic_DNA"/>
</dbReference>
<comment type="similarity">
    <text evidence="2">Belongs to the EccB family.</text>
</comment>
<evidence type="ECO:0000256" key="6">
    <source>
        <dbReference type="ARBA" id="ARBA00022801"/>
    </source>
</evidence>